<gene>
    <name evidence="2" type="ORF">HYPSUDRAFT_867029</name>
</gene>
<proteinExistence type="predicted"/>
<sequence>MPAWFCEVFALIDACPHADAHLQHGSVPHSDDPDHCHASPSDCPTLAAVLSFRDGVRWREPLTRNFARTLAMTLAHGAFCVEPQRAIFRGPLAHRIPHVPSSRAMRWCADAAIYIGLQRNDGPDGAHSARGDRQSVPWGRGRRPRGAREATWCSKSRTTARRSTLSGAESRRCTTCIVLGRSYNADRSERHARGVFCGLLSSWDA</sequence>
<dbReference type="AlphaFoldDB" id="A0A0D2MUI4"/>
<dbReference type="Proteomes" id="UP000054270">
    <property type="component" value="Unassembled WGS sequence"/>
</dbReference>
<evidence type="ECO:0000256" key="1">
    <source>
        <dbReference type="SAM" id="MobiDB-lite"/>
    </source>
</evidence>
<feature type="compositionally biased region" description="Basic and acidic residues" evidence="1">
    <location>
        <begin position="122"/>
        <end position="133"/>
    </location>
</feature>
<name>A0A0D2MUI4_HYPSF</name>
<protein>
    <submittedName>
        <fullName evidence="2">Uncharacterized protein</fullName>
    </submittedName>
</protein>
<evidence type="ECO:0000313" key="2">
    <source>
        <dbReference type="EMBL" id="KJA27648.1"/>
    </source>
</evidence>
<reference evidence="3" key="1">
    <citation type="submission" date="2014-04" db="EMBL/GenBank/DDBJ databases">
        <title>Evolutionary Origins and Diversification of the Mycorrhizal Mutualists.</title>
        <authorList>
            <consortium name="DOE Joint Genome Institute"/>
            <consortium name="Mycorrhizal Genomics Consortium"/>
            <person name="Kohler A."/>
            <person name="Kuo A."/>
            <person name="Nagy L.G."/>
            <person name="Floudas D."/>
            <person name="Copeland A."/>
            <person name="Barry K.W."/>
            <person name="Cichocki N."/>
            <person name="Veneault-Fourrey C."/>
            <person name="LaButti K."/>
            <person name="Lindquist E.A."/>
            <person name="Lipzen A."/>
            <person name="Lundell T."/>
            <person name="Morin E."/>
            <person name="Murat C."/>
            <person name="Riley R."/>
            <person name="Ohm R."/>
            <person name="Sun H."/>
            <person name="Tunlid A."/>
            <person name="Henrissat B."/>
            <person name="Grigoriev I.V."/>
            <person name="Hibbett D.S."/>
            <person name="Martin F."/>
        </authorList>
    </citation>
    <scope>NUCLEOTIDE SEQUENCE [LARGE SCALE GENOMIC DNA]</scope>
    <source>
        <strain evidence="3">FD-334 SS-4</strain>
    </source>
</reference>
<evidence type="ECO:0000313" key="3">
    <source>
        <dbReference type="Proteomes" id="UP000054270"/>
    </source>
</evidence>
<dbReference type="EMBL" id="KN817523">
    <property type="protein sequence ID" value="KJA27648.1"/>
    <property type="molecule type" value="Genomic_DNA"/>
</dbReference>
<accession>A0A0D2MUI4</accession>
<organism evidence="2 3">
    <name type="scientific">Hypholoma sublateritium (strain FD-334 SS-4)</name>
    <dbReference type="NCBI Taxonomy" id="945553"/>
    <lineage>
        <taxon>Eukaryota</taxon>
        <taxon>Fungi</taxon>
        <taxon>Dikarya</taxon>
        <taxon>Basidiomycota</taxon>
        <taxon>Agaricomycotina</taxon>
        <taxon>Agaricomycetes</taxon>
        <taxon>Agaricomycetidae</taxon>
        <taxon>Agaricales</taxon>
        <taxon>Agaricineae</taxon>
        <taxon>Strophariaceae</taxon>
        <taxon>Hypholoma</taxon>
    </lineage>
</organism>
<keyword evidence="3" id="KW-1185">Reference proteome</keyword>
<feature type="region of interest" description="Disordered" evidence="1">
    <location>
        <begin position="122"/>
        <end position="153"/>
    </location>
</feature>